<accession>A0A078LYU4</accession>
<keyword evidence="3" id="KW-1185">Reference proteome</keyword>
<keyword evidence="1" id="KW-0812">Transmembrane</keyword>
<keyword evidence="1" id="KW-0472">Membrane</keyword>
<name>A0A078LYU4_9PSED</name>
<evidence type="ECO:0000313" key="2">
    <source>
        <dbReference type="EMBL" id="CDZ95482.1"/>
    </source>
</evidence>
<protein>
    <submittedName>
        <fullName evidence="2">Uncharacterized protein</fullName>
    </submittedName>
</protein>
<evidence type="ECO:0000256" key="1">
    <source>
        <dbReference type="SAM" id="Phobius"/>
    </source>
</evidence>
<dbReference type="AlphaFoldDB" id="A0A078LYU4"/>
<dbReference type="HOGENOM" id="CLU_2318067_0_0_6"/>
<sequence length="99" mass="10227">MTLRKIAGLGALLSPQTPGTRLALATTLESGGTPRRRRAHGPLLFVAIPCLASALCVSTRLLTFADTAAAGGRKRLHGFALGDALISLIRPGIPIRGST</sequence>
<keyword evidence="1" id="KW-1133">Transmembrane helix</keyword>
<feature type="transmembrane region" description="Helical" evidence="1">
    <location>
        <begin position="41"/>
        <end position="65"/>
    </location>
</feature>
<proteinExistence type="predicted"/>
<dbReference type="EMBL" id="CCSF01000001">
    <property type="protein sequence ID" value="CDZ95482.1"/>
    <property type="molecule type" value="Genomic_DNA"/>
</dbReference>
<dbReference type="STRING" id="1499686.BN1079_02817"/>
<reference evidence="2 3" key="1">
    <citation type="submission" date="2014-07" db="EMBL/GenBank/DDBJ databases">
        <authorList>
            <person name="Urmite Genomes Urmite Genomes"/>
        </authorList>
    </citation>
    <scope>NUCLEOTIDE SEQUENCE [LARGE SCALE GENOMIC DNA]</scope>
    <source>
        <strain evidence="2 3">20_BN</strain>
    </source>
</reference>
<gene>
    <name evidence="2" type="ORF">BN1079_02817</name>
</gene>
<dbReference type="Proteomes" id="UP000053902">
    <property type="component" value="Unassembled WGS sequence"/>
</dbReference>
<evidence type="ECO:0000313" key="3">
    <source>
        <dbReference type="Proteomes" id="UP000053902"/>
    </source>
</evidence>
<organism evidence="2 3">
    <name type="scientific">Pseudomonas saudiphocaensis</name>
    <dbReference type="NCBI Taxonomy" id="1499686"/>
    <lineage>
        <taxon>Bacteria</taxon>
        <taxon>Pseudomonadati</taxon>
        <taxon>Pseudomonadota</taxon>
        <taxon>Gammaproteobacteria</taxon>
        <taxon>Pseudomonadales</taxon>
        <taxon>Pseudomonadaceae</taxon>
        <taxon>Pseudomonas</taxon>
    </lineage>
</organism>